<evidence type="ECO:0000313" key="2">
    <source>
        <dbReference type="Proteomes" id="UP000247540"/>
    </source>
</evidence>
<reference evidence="1 2" key="1">
    <citation type="submission" date="2018-06" db="EMBL/GenBank/DDBJ databases">
        <title>Genomic Encyclopedia of Type Strains, Phase III (KMG-III): the genomes of soil and plant-associated and newly described type strains.</title>
        <authorList>
            <person name="Whitman W."/>
        </authorList>
    </citation>
    <scope>NUCLEOTIDE SEQUENCE [LARGE SCALE GENOMIC DNA]</scope>
    <source>
        <strain evidence="1 2">CECT 7646</strain>
    </source>
</reference>
<proteinExistence type="predicted"/>
<name>A0A318SQU8_9BURK</name>
<sequence>MADHMQTRILQAVQAAILAAGLVPVDRVFLERPDELPTTLLPAVLLNGGDESVDDQTVNFPAVQLRVFQFEASACVKGEGGAPAAGRALAGGIEAALLALPATTLTGGLLRRLSLVGSRPDNSGTGAVGLFELRQTWQATYLTLAGAPHQPA</sequence>
<protein>
    <recommendedName>
        <fullName evidence="3">DUF3168 domain-containing protein</fullName>
    </recommendedName>
</protein>
<accession>A0A318SQU8</accession>
<dbReference type="Proteomes" id="UP000247540">
    <property type="component" value="Unassembled WGS sequence"/>
</dbReference>
<dbReference type="RefSeq" id="WP_110464424.1">
    <property type="nucleotide sequence ID" value="NZ_JAMOFZ010000001.1"/>
</dbReference>
<dbReference type="AlphaFoldDB" id="A0A318SQU8"/>
<dbReference type="EMBL" id="QJTC01000002">
    <property type="protein sequence ID" value="PYE79460.1"/>
    <property type="molecule type" value="Genomic_DNA"/>
</dbReference>
<gene>
    <name evidence="1" type="ORF">DFQ15_102193</name>
</gene>
<comment type="caution">
    <text evidence="1">The sequence shown here is derived from an EMBL/GenBank/DDBJ whole genome shotgun (WGS) entry which is preliminary data.</text>
</comment>
<keyword evidence="2" id="KW-1185">Reference proteome</keyword>
<evidence type="ECO:0008006" key="3">
    <source>
        <dbReference type="Google" id="ProtNLM"/>
    </source>
</evidence>
<organism evidence="1 2">
    <name type="scientific">Xylophilus ampelinus</name>
    <dbReference type="NCBI Taxonomy" id="54067"/>
    <lineage>
        <taxon>Bacteria</taxon>
        <taxon>Pseudomonadati</taxon>
        <taxon>Pseudomonadota</taxon>
        <taxon>Betaproteobacteria</taxon>
        <taxon>Burkholderiales</taxon>
        <taxon>Xylophilus</taxon>
    </lineage>
</organism>
<evidence type="ECO:0000313" key="1">
    <source>
        <dbReference type="EMBL" id="PYE79460.1"/>
    </source>
</evidence>